<accession>A0A2N0QB68</accession>
<evidence type="ECO:0000313" key="2">
    <source>
        <dbReference type="Proteomes" id="UP000232722"/>
    </source>
</evidence>
<comment type="caution">
    <text evidence="1">The sequence shown here is derived from an EMBL/GenBank/DDBJ whole genome shotgun (WGS) entry which is preliminary data.</text>
</comment>
<organism evidence="1 2">
    <name type="scientific">Rhizophagus irregularis</name>
    <dbReference type="NCBI Taxonomy" id="588596"/>
    <lineage>
        <taxon>Eukaryota</taxon>
        <taxon>Fungi</taxon>
        <taxon>Fungi incertae sedis</taxon>
        <taxon>Mucoromycota</taxon>
        <taxon>Glomeromycotina</taxon>
        <taxon>Glomeromycetes</taxon>
        <taxon>Glomerales</taxon>
        <taxon>Glomeraceae</taxon>
        <taxon>Rhizophagus</taxon>
    </lineage>
</organism>
<evidence type="ECO:0000313" key="1">
    <source>
        <dbReference type="EMBL" id="PKC16321.1"/>
    </source>
</evidence>
<sequence length="189" mass="21923">MSILNLGLQCVGLMCQEMDVELEEIMSKCNSMNDIRKMAEKTSSLKEELDIDILWNSMLQLDPSTLTKNNRNWANIKNKPISNFFNHCCRSRSYFFSIKKCGKDDCEICLPIRSPQDIFNTLDHLPDPVPANNEHYKNFSDVYHMDTEDEKKIFMAHLDTVCYTCGTTFSQNDNGFKMELEDDFLEESS</sequence>
<proteinExistence type="predicted"/>
<protein>
    <submittedName>
        <fullName evidence="1">Uncharacterized protein</fullName>
    </submittedName>
</protein>
<gene>
    <name evidence="1" type="ORF">RhiirA5_407139</name>
</gene>
<dbReference type="EMBL" id="LLXJ01000051">
    <property type="protein sequence ID" value="PKC16321.1"/>
    <property type="molecule type" value="Genomic_DNA"/>
</dbReference>
<dbReference type="VEuPathDB" id="FungiDB:RhiirFUN_006698"/>
<reference evidence="1 2" key="1">
    <citation type="submission" date="2016-04" db="EMBL/GenBank/DDBJ databases">
        <title>Genome analyses suggest a sexual origin of heterokaryosis in a supposedly ancient asexual fungus.</title>
        <authorList>
            <person name="Ropars J."/>
            <person name="Sedzielewska K."/>
            <person name="Noel J."/>
            <person name="Charron P."/>
            <person name="Farinelli L."/>
            <person name="Marton T."/>
            <person name="Kruger M."/>
            <person name="Pelin A."/>
            <person name="Brachmann A."/>
            <person name="Corradi N."/>
        </authorList>
    </citation>
    <scope>NUCLEOTIDE SEQUENCE [LARGE SCALE GENOMIC DNA]</scope>
    <source>
        <strain evidence="1 2">A5</strain>
    </source>
</reference>
<name>A0A2N0QB68_9GLOM</name>
<dbReference type="AlphaFoldDB" id="A0A2N0QB68"/>
<dbReference type="Proteomes" id="UP000232722">
    <property type="component" value="Unassembled WGS sequence"/>
</dbReference>
<reference evidence="1 2" key="2">
    <citation type="submission" date="2017-09" db="EMBL/GenBank/DDBJ databases">
        <title>Extensive intraspecific genome diversity in a model arbuscular mycorrhizal fungus.</title>
        <authorList>
            <person name="Chen E.C."/>
            <person name="Morin E."/>
            <person name="Beaudet D."/>
            <person name="Noel J."/>
            <person name="Ndikumana S."/>
            <person name="Charron P."/>
            <person name="St-Onge C."/>
            <person name="Giorgi J."/>
            <person name="Grigoriev I.V."/>
            <person name="Roux C."/>
            <person name="Martin F.M."/>
            <person name="Corradi N."/>
        </authorList>
    </citation>
    <scope>NUCLEOTIDE SEQUENCE [LARGE SCALE GENOMIC DNA]</scope>
    <source>
        <strain evidence="1 2">A5</strain>
    </source>
</reference>